<dbReference type="PANTHER" id="PTHR30231:SF37">
    <property type="entry name" value="EXODEOXYRIBONUCLEASE 10"/>
    <property type="match status" value="1"/>
</dbReference>
<dbReference type="PANTHER" id="PTHR30231">
    <property type="entry name" value="DNA POLYMERASE III SUBUNIT EPSILON"/>
    <property type="match status" value="1"/>
</dbReference>
<dbReference type="SUPFAM" id="SSF53098">
    <property type="entry name" value="Ribonuclease H-like"/>
    <property type="match status" value="1"/>
</dbReference>
<dbReference type="CDD" id="cd06127">
    <property type="entry name" value="DEDDh"/>
    <property type="match status" value="1"/>
</dbReference>
<dbReference type="InterPro" id="IPR036397">
    <property type="entry name" value="RNaseH_sf"/>
</dbReference>
<dbReference type="FunFam" id="3.30.420.10:FF:000045">
    <property type="entry name" value="3'-5' exonuclease DinG"/>
    <property type="match status" value="1"/>
</dbReference>
<sequence length="484" mass="52886">MCCEFAFGAVKCRVLFEAQRNFMDDISQRPLLAAALAIFGRPAAIVDLETTGGSFDTDRITEIAFLRFDGGTVTPYHSLVHPERPIPPFIRRLTGIGDETVAGAPPFSALAHELLPLLRGCILLAHNSKFDYTFLRRAFARCGLPFAAPTLCTVQLSRRLYPQFYKHSLESIIERHGIAAASRHRATDDVLAVADYLETALREQGSETFAAHACHLLQPKLPSALPAALEEQLYALSDGCGALLWLDESGRPLHLAAHRHAFSEAARRLAASEQARAAASLRFLPAAGPLHALTLKAQLAAEYGLRPSENPQHAAAQQDFLTVRLRSSENGCMQTKLERLSDGRFAEQPYGLFPNKKAARQALVEWARGNGLCPQRLDILPDGYSRDTPCPAALSGGCACLSDGLEEHNRRTAAAARLLPVAGWGRAHALEITETDADTGVRITSVCSGGALRLPDGSWYFDHSLPALIKEKFKKERHNIRVCD</sequence>
<gene>
    <name evidence="4" type="primary">dnaQ2</name>
    <name evidence="4" type="ORF">HMPREF9123_1605</name>
</gene>
<comment type="function">
    <text evidence="1">DNA polymerase III is a complex, multichain enzyme responsible for most of the replicative synthesis in bacteria. The epsilon subunit contain the editing function and is a proofreading 3'-5' exonuclease.</text>
</comment>
<protein>
    <submittedName>
        <fullName evidence="4">DNA polymerase III, epsilon subunit</fullName>
        <ecNumber evidence="4">2.7.7.7</ecNumber>
    </submittedName>
</protein>
<dbReference type="GO" id="GO:0005829">
    <property type="term" value="C:cytosol"/>
    <property type="evidence" value="ECO:0007669"/>
    <property type="project" value="TreeGrafter"/>
</dbReference>
<reference evidence="4 5" key="1">
    <citation type="submission" date="2011-02" db="EMBL/GenBank/DDBJ databases">
        <authorList>
            <person name="Muzny D."/>
            <person name="Qin X."/>
            <person name="Deng J."/>
            <person name="Jiang H."/>
            <person name="Liu Y."/>
            <person name="Qu J."/>
            <person name="Song X.-Z."/>
            <person name="Zhang L."/>
            <person name="Thornton R."/>
            <person name="Coyle M."/>
            <person name="Francisco L."/>
            <person name="Jackson L."/>
            <person name="Javaid M."/>
            <person name="Korchina V."/>
            <person name="Kovar C."/>
            <person name="Mata R."/>
            <person name="Mathew T."/>
            <person name="Ngo R."/>
            <person name="Nguyen L."/>
            <person name="Nguyen N."/>
            <person name="Okwuonu G."/>
            <person name="Ongeri F."/>
            <person name="Pham C."/>
            <person name="Simmons D."/>
            <person name="Wilczek-Boney K."/>
            <person name="Hale W."/>
            <person name="Jakkamsetti A."/>
            <person name="Pham P."/>
            <person name="Ruth R."/>
            <person name="San Lucas F."/>
            <person name="Warren J."/>
            <person name="Zhang J."/>
            <person name="Zhao Z."/>
            <person name="Zhou C."/>
            <person name="Zhu D."/>
            <person name="Lee S."/>
            <person name="Bess C."/>
            <person name="Blankenburg K."/>
            <person name="Forbes L."/>
            <person name="Fu Q."/>
            <person name="Gubbala S."/>
            <person name="Hirani K."/>
            <person name="Jayaseelan J.C."/>
            <person name="Lara F."/>
            <person name="Munidasa M."/>
            <person name="Palculict T."/>
            <person name="Patil S."/>
            <person name="Pu L.-L."/>
            <person name="Saada N."/>
            <person name="Tang L."/>
            <person name="Weissenberger G."/>
            <person name="Zhu Y."/>
            <person name="Hemphill L."/>
            <person name="Shang Y."/>
            <person name="Youmans B."/>
            <person name="Ayvaz T."/>
            <person name="Ross M."/>
            <person name="Santibanez J."/>
            <person name="Aqrawi P."/>
            <person name="Gross S."/>
            <person name="Joshi V."/>
            <person name="Fowler G."/>
            <person name="Nazareth L."/>
            <person name="Reid J."/>
            <person name="Worley K."/>
            <person name="Petrosino J."/>
            <person name="Highlander S."/>
            <person name="Gibbs R."/>
        </authorList>
    </citation>
    <scope>NUCLEOTIDE SEQUENCE [LARGE SCALE GENOMIC DNA]</scope>
    <source>
        <strain evidence="4 5">ATCC BAA-1200</strain>
    </source>
</reference>
<dbReference type="GO" id="GO:0003887">
    <property type="term" value="F:DNA-directed DNA polymerase activity"/>
    <property type="evidence" value="ECO:0007669"/>
    <property type="project" value="UniProtKB-EC"/>
</dbReference>
<dbReference type="InterPro" id="IPR012337">
    <property type="entry name" value="RNaseH-like_sf"/>
</dbReference>
<evidence type="ECO:0000256" key="1">
    <source>
        <dbReference type="ARBA" id="ARBA00025483"/>
    </source>
</evidence>
<proteinExistence type="predicted"/>
<comment type="caution">
    <text evidence="4">The sequence shown here is derived from an EMBL/GenBank/DDBJ whole genome shotgun (WGS) entry which is preliminary data.</text>
</comment>
<dbReference type="GO" id="GO:0045004">
    <property type="term" value="P:DNA replication proofreading"/>
    <property type="evidence" value="ECO:0007669"/>
    <property type="project" value="TreeGrafter"/>
</dbReference>
<evidence type="ECO:0000259" key="3">
    <source>
        <dbReference type="SMART" id="SM00479"/>
    </source>
</evidence>
<dbReference type="Gene3D" id="3.30.420.10">
    <property type="entry name" value="Ribonuclease H-like superfamily/Ribonuclease H"/>
    <property type="match status" value="1"/>
</dbReference>
<comment type="subunit">
    <text evidence="2">DNA polymerase III contains a core (composed of alpha, epsilon and theta chains) that associates with a tau subunit. This core dimerizes to form the POLIII' complex. PolIII' associates with the gamma complex (composed of gamma, delta, delta', psi and chi chains) and with the beta chain to form the complete DNA polymerase III complex.</text>
</comment>
<accession>F2BCX5</accession>
<dbReference type="GO" id="GO:0003676">
    <property type="term" value="F:nucleic acid binding"/>
    <property type="evidence" value="ECO:0007669"/>
    <property type="project" value="InterPro"/>
</dbReference>
<feature type="domain" description="Exonuclease" evidence="3">
    <location>
        <begin position="42"/>
        <end position="206"/>
    </location>
</feature>
<dbReference type="Proteomes" id="UP000004105">
    <property type="component" value="Unassembled WGS sequence"/>
</dbReference>
<keyword evidence="4" id="KW-0808">Transferase</keyword>
<dbReference type="EMBL" id="AFAY01000031">
    <property type="protein sequence ID" value="EGF10724.1"/>
    <property type="molecule type" value="Genomic_DNA"/>
</dbReference>
<dbReference type="GO" id="GO:0008408">
    <property type="term" value="F:3'-5' exonuclease activity"/>
    <property type="evidence" value="ECO:0007669"/>
    <property type="project" value="TreeGrafter"/>
</dbReference>
<organism evidence="4 5">
    <name type="scientific">Neisseria bacilliformis ATCC BAA-1200</name>
    <dbReference type="NCBI Taxonomy" id="888742"/>
    <lineage>
        <taxon>Bacteria</taxon>
        <taxon>Pseudomonadati</taxon>
        <taxon>Pseudomonadota</taxon>
        <taxon>Betaproteobacteria</taxon>
        <taxon>Neisseriales</taxon>
        <taxon>Neisseriaceae</taxon>
        <taxon>Neisseria</taxon>
    </lineage>
</organism>
<dbReference type="HOGENOM" id="CLU_030720_0_0_4"/>
<name>F2BCX5_9NEIS</name>
<dbReference type="SMART" id="SM00479">
    <property type="entry name" value="EXOIII"/>
    <property type="match status" value="1"/>
</dbReference>
<dbReference type="AlphaFoldDB" id="F2BCX5"/>
<evidence type="ECO:0000313" key="4">
    <source>
        <dbReference type="EMBL" id="EGF10724.1"/>
    </source>
</evidence>
<dbReference type="EC" id="2.7.7.7" evidence="4"/>
<keyword evidence="4" id="KW-0548">Nucleotidyltransferase</keyword>
<dbReference type="STRING" id="267212.GCA_001063965_00135"/>
<evidence type="ECO:0000256" key="2">
    <source>
        <dbReference type="ARBA" id="ARBA00026073"/>
    </source>
</evidence>
<evidence type="ECO:0000313" key="5">
    <source>
        <dbReference type="Proteomes" id="UP000004105"/>
    </source>
</evidence>
<dbReference type="Pfam" id="PF00929">
    <property type="entry name" value="RNase_T"/>
    <property type="match status" value="1"/>
</dbReference>
<dbReference type="InterPro" id="IPR013520">
    <property type="entry name" value="Ribonucl_H"/>
</dbReference>
<keyword evidence="5" id="KW-1185">Reference proteome</keyword>